<protein>
    <submittedName>
        <fullName evidence="1">Uncharacterized protein</fullName>
    </submittedName>
</protein>
<dbReference type="SUPFAM" id="SSF52058">
    <property type="entry name" value="L domain-like"/>
    <property type="match status" value="1"/>
</dbReference>
<organism evidence="1">
    <name type="scientific">Harvfovirus sp</name>
    <dbReference type="NCBI Taxonomy" id="2487768"/>
    <lineage>
        <taxon>Viruses</taxon>
        <taxon>Varidnaviria</taxon>
        <taxon>Bamfordvirae</taxon>
        <taxon>Nucleocytoviricota</taxon>
        <taxon>Megaviricetes</taxon>
        <taxon>Imitervirales</taxon>
        <taxon>Mimiviridae</taxon>
        <taxon>Klosneuvirinae</taxon>
    </lineage>
</organism>
<dbReference type="Gene3D" id="3.80.10.10">
    <property type="entry name" value="Ribonuclease Inhibitor"/>
    <property type="match status" value="1"/>
</dbReference>
<proteinExistence type="predicted"/>
<gene>
    <name evidence="1" type="ORF">Harvfovirus25_10</name>
</gene>
<dbReference type="EMBL" id="MK072267">
    <property type="protein sequence ID" value="AYV81291.1"/>
    <property type="molecule type" value="Genomic_DNA"/>
</dbReference>
<evidence type="ECO:0000313" key="1">
    <source>
        <dbReference type="EMBL" id="AYV81291.1"/>
    </source>
</evidence>
<name>A0A3G5A4Z3_9VIRU</name>
<accession>A0A3G5A4Z3</accession>
<sequence length="432" mass="49485">MPRKKLCVAHERKKTPFDQLGQLLRYFFDFFDIVSFHNFRKCSIGSKEIVFDYATPLIKISHQPNDSHQKIFKSVFFDVTFRTIHFKPTAHYPAKNIIALHTSALRHKIDKSLLPYSNLRKLIINSSAKICGNTWPSTLMRLTALTVQSTGKISLKTISKIITLKKLKINTIDLIDQRYLYKLTNLTELAIRGNEIIMPLSRSVLSNAEPILLPQNITTLKIEFCMGIDPNMFQPAPFVQNLLLANSILYESTISTASYPNLSSLILKNTNISRKHKYNKFKINCESLQSLEIIGGEDYHDIDFDNLTRLTSLTTQKVSITSFYNKLKHLPQLRLLKVALIVLPCNSFEDALCYLPNLRSLAVISCNLIGQLPLRIKWFHRLKNLCIHGCGNCNDNDSLAHMDLVNKWLMAEFERTRFVGPPPTAKINFFIP</sequence>
<reference evidence="1" key="1">
    <citation type="submission" date="2018-10" db="EMBL/GenBank/DDBJ databases">
        <title>Hidden diversity of soil giant viruses.</title>
        <authorList>
            <person name="Schulz F."/>
            <person name="Alteio L."/>
            <person name="Goudeau D."/>
            <person name="Ryan E.M."/>
            <person name="Malmstrom R.R."/>
            <person name="Blanchard J."/>
            <person name="Woyke T."/>
        </authorList>
    </citation>
    <scope>NUCLEOTIDE SEQUENCE</scope>
    <source>
        <strain evidence="1">HAV1</strain>
    </source>
</reference>
<dbReference type="InterPro" id="IPR032675">
    <property type="entry name" value="LRR_dom_sf"/>
</dbReference>